<evidence type="ECO:0000256" key="5">
    <source>
        <dbReference type="ARBA" id="ARBA00022723"/>
    </source>
</evidence>
<feature type="compositionally biased region" description="Basic residues" evidence="12">
    <location>
        <begin position="1245"/>
        <end position="1259"/>
    </location>
</feature>
<feature type="compositionally biased region" description="Acidic residues" evidence="12">
    <location>
        <begin position="439"/>
        <end position="450"/>
    </location>
</feature>
<feature type="compositionally biased region" description="Polar residues" evidence="12">
    <location>
        <begin position="646"/>
        <end position="656"/>
    </location>
</feature>
<dbReference type="InterPro" id="IPR029060">
    <property type="entry name" value="PIN-like_dom_sf"/>
</dbReference>
<evidence type="ECO:0000259" key="13">
    <source>
        <dbReference type="SMART" id="SM00484"/>
    </source>
</evidence>
<dbReference type="FunCoup" id="Q5KPE3">
    <property type="interactions" value="393"/>
</dbReference>
<feature type="region of interest" description="Disordered" evidence="12">
    <location>
        <begin position="624"/>
        <end position="830"/>
    </location>
</feature>
<organism evidence="15 16">
    <name type="scientific">Cryptococcus deneoformans (strain JEC21 / ATCC MYA-565)</name>
    <name type="common">Cryptococcus neoformans var. neoformans serotype D</name>
    <dbReference type="NCBI Taxonomy" id="214684"/>
    <lineage>
        <taxon>Eukaryota</taxon>
        <taxon>Fungi</taxon>
        <taxon>Dikarya</taxon>
        <taxon>Basidiomycota</taxon>
        <taxon>Agaricomycotina</taxon>
        <taxon>Tremellomycetes</taxon>
        <taxon>Tremellales</taxon>
        <taxon>Cryptococcaceae</taxon>
        <taxon>Cryptococcus</taxon>
        <taxon>Cryptococcus neoformans species complex</taxon>
    </lineage>
</organism>
<dbReference type="RefSeq" id="XP_566738.2">
    <property type="nucleotide sequence ID" value="XM_566738.2"/>
</dbReference>
<keyword evidence="11" id="KW-0539">Nucleus</keyword>
<dbReference type="FunFam" id="3.40.50.1010:FF:000046">
    <property type="entry name" value="RAD2p Single-stranded DNA endonuclease"/>
    <property type="match status" value="1"/>
</dbReference>
<dbReference type="PANTHER" id="PTHR16171:SF7">
    <property type="entry name" value="DNA REPAIR PROTEIN RAD2"/>
    <property type="match status" value="1"/>
</dbReference>
<feature type="compositionally biased region" description="Basic and acidic residues" evidence="12">
    <location>
        <begin position="353"/>
        <end position="376"/>
    </location>
</feature>
<feature type="compositionally biased region" description="Pro residues" evidence="12">
    <location>
        <begin position="725"/>
        <end position="735"/>
    </location>
</feature>
<keyword evidence="4" id="KW-0540">Nuclease</keyword>
<gene>
    <name evidence="15" type="ordered locus">CNA03100</name>
</gene>
<keyword evidence="7" id="KW-0227">DNA damage</keyword>
<dbReference type="GO" id="GO:0046872">
    <property type="term" value="F:metal ion binding"/>
    <property type="evidence" value="ECO:0007669"/>
    <property type="project" value="UniProtKB-KW"/>
</dbReference>
<evidence type="ECO:0000256" key="8">
    <source>
        <dbReference type="ARBA" id="ARBA00022801"/>
    </source>
</evidence>
<feature type="region of interest" description="Disordered" evidence="12">
    <location>
        <begin position="346"/>
        <end position="387"/>
    </location>
</feature>
<dbReference type="InterPro" id="IPR006084">
    <property type="entry name" value="XPG/Rad2"/>
</dbReference>
<dbReference type="eggNOG" id="KOG2520">
    <property type="taxonomic scope" value="Eukaryota"/>
</dbReference>
<dbReference type="InterPro" id="IPR008918">
    <property type="entry name" value="HhH2"/>
</dbReference>
<dbReference type="CDD" id="cd09868">
    <property type="entry name" value="PIN_XPG_RAD2"/>
    <property type="match status" value="2"/>
</dbReference>
<dbReference type="SUPFAM" id="SSF88723">
    <property type="entry name" value="PIN domain-like"/>
    <property type="match status" value="1"/>
</dbReference>
<accession>Q5KPE3</accession>
<proteinExistence type="inferred from homology"/>
<dbReference type="OrthoDB" id="31113at2759"/>
<dbReference type="VEuPathDB" id="FungiDB:CNA03100"/>
<feature type="region of interest" description="Disordered" evidence="12">
    <location>
        <begin position="1173"/>
        <end position="1259"/>
    </location>
</feature>
<dbReference type="PRINTS" id="PR00853">
    <property type="entry name" value="XPGRADSUPER"/>
</dbReference>
<feature type="region of interest" description="Disordered" evidence="12">
    <location>
        <begin position="486"/>
        <end position="521"/>
    </location>
</feature>
<dbReference type="AlphaFoldDB" id="Q5KPE3"/>
<evidence type="ECO:0000256" key="2">
    <source>
        <dbReference type="ARBA" id="ARBA00004123"/>
    </source>
</evidence>
<keyword evidence="16" id="KW-1185">Reference proteome</keyword>
<dbReference type="HOGENOM" id="CLU_003018_0_1_1"/>
<feature type="region of interest" description="Disordered" evidence="12">
    <location>
        <begin position="165"/>
        <end position="199"/>
    </location>
</feature>
<dbReference type="SUPFAM" id="SSF47807">
    <property type="entry name" value="5' to 3' exonuclease, C-terminal subdomain"/>
    <property type="match status" value="1"/>
</dbReference>
<dbReference type="InParanoid" id="Q5KPE3"/>
<dbReference type="Pfam" id="PF00867">
    <property type="entry name" value="XPG_I"/>
    <property type="match status" value="1"/>
</dbReference>
<evidence type="ECO:0000256" key="11">
    <source>
        <dbReference type="ARBA" id="ARBA00023242"/>
    </source>
</evidence>
<dbReference type="GeneID" id="3253403"/>
<feature type="compositionally biased region" description="Acidic residues" evidence="12">
    <location>
        <begin position="538"/>
        <end position="552"/>
    </location>
</feature>
<feature type="compositionally biased region" description="Low complexity" evidence="12">
    <location>
        <begin position="1218"/>
        <end position="1241"/>
    </location>
</feature>
<reference evidence="15 16" key="1">
    <citation type="journal article" date="2005" name="Science">
        <title>The genome of the basidiomycetous yeast and human pathogen Cryptococcus neoformans.</title>
        <authorList>
            <person name="Loftus B.J."/>
            <person name="Fung E."/>
            <person name="Roncaglia P."/>
            <person name="Rowley D."/>
            <person name="Amedeo P."/>
            <person name="Bruno D."/>
            <person name="Vamathevan J."/>
            <person name="Miranda M."/>
            <person name="Anderson I.J."/>
            <person name="Fraser J.A."/>
            <person name="Allen J.E."/>
            <person name="Bosdet I.E."/>
            <person name="Brent M.R."/>
            <person name="Chiu R."/>
            <person name="Doering T.L."/>
            <person name="Donlin M.J."/>
            <person name="D'Souza C.A."/>
            <person name="Fox D.S."/>
            <person name="Grinberg V."/>
            <person name="Fu J."/>
            <person name="Fukushima M."/>
            <person name="Haas B.J."/>
            <person name="Huang J.C."/>
            <person name="Janbon G."/>
            <person name="Jones S.J."/>
            <person name="Koo H.L."/>
            <person name="Krzywinski M.I."/>
            <person name="Kwon-Chung J.K."/>
            <person name="Lengeler K.B."/>
            <person name="Maiti R."/>
            <person name="Marra M.A."/>
            <person name="Marra R.E."/>
            <person name="Mathewson C.A."/>
            <person name="Mitchell T.G."/>
            <person name="Pertea M."/>
            <person name="Riggs F.R."/>
            <person name="Salzberg S.L."/>
            <person name="Schein J.E."/>
            <person name="Shvartsbeyn A."/>
            <person name="Shin H."/>
            <person name="Shumway M."/>
            <person name="Specht C.A."/>
            <person name="Suh B.B."/>
            <person name="Tenney A."/>
            <person name="Utterback T.R."/>
            <person name="Wickes B.L."/>
            <person name="Wortman J.R."/>
            <person name="Wye N.H."/>
            <person name="Kronstad J.W."/>
            <person name="Lodge J.K."/>
            <person name="Heitman J."/>
            <person name="Davis R.W."/>
            <person name="Fraser C.M."/>
            <person name="Hyman R.W."/>
        </authorList>
    </citation>
    <scope>NUCLEOTIDE SEQUENCE [LARGE SCALE GENOMIC DNA]</scope>
    <source>
        <strain evidence="16">JEC21 / ATCC MYA-565</strain>
    </source>
</reference>
<evidence type="ECO:0000256" key="1">
    <source>
        <dbReference type="ARBA" id="ARBA00001946"/>
    </source>
</evidence>
<dbReference type="KEGG" id="cne:CNA03100"/>
<feature type="domain" description="XPG N-terminal" evidence="14">
    <location>
        <begin position="1"/>
        <end position="98"/>
    </location>
</feature>
<dbReference type="PANTHER" id="PTHR16171">
    <property type="entry name" value="DNA REPAIR PROTEIN COMPLEMENTING XP-G CELLS-RELATED"/>
    <property type="match status" value="1"/>
</dbReference>
<keyword evidence="8" id="KW-0378">Hydrolase</keyword>
<keyword evidence="6" id="KW-0255">Endonuclease</keyword>
<keyword evidence="10" id="KW-0234">DNA repair</keyword>
<dbReference type="PROSITE" id="PS50330">
    <property type="entry name" value="UIM"/>
    <property type="match status" value="1"/>
</dbReference>
<protein>
    <submittedName>
        <fullName evidence="15">Single-stranded DNA specific endodeoxyribonuclease, putative</fullName>
    </submittedName>
</protein>
<dbReference type="SMART" id="SM00279">
    <property type="entry name" value="HhH2"/>
    <property type="match status" value="1"/>
</dbReference>
<dbReference type="PROSITE" id="PS00842">
    <property type="entry name" value="XPG_2"/>
    <property type="match status" value="1"/>
</dbReference>
<dbReference type="Proteomes" id="UP000002149">
    <property type="component" value="Chromosome 1"/>
</dbReference>
<dbReference type="PRINTS" id="PR00066">
    <property type="entry name" value="XRODRMPGMNTG"/>
</dbReference>
<evidence type="ECO:0000313" key="15">
    <source>
        <dbReference type="EMBL" id="AAW40919.2"/>
    </source>
</evidence>
<dbReference type="CDD" id="cd09904">
    <property type="entry name" value="H3TH_XPG"/>
    <property type="match status" value="1"/>
</dbReference>
<feature type="compositionally biased region" description="Polar residues" evidence="12">
    <location>
        <begin position="553"/>
        <end position="563"/>
    </location>
</feature>
<evidence type="ECO:0000256" key="12">
    <source>
        <dbReference type="SAM" id="MobiDB-lite"/>
    </source>
</evidence>
<dbReference type="GO" id="GO:0006289">
    <property type="term" value="P:nucleotide-excision repair"/>
    <property type="evidence" value="ECO:0007669"/>
    <property type="project" value="InterPro"/>
</dbReference>
<evidence type="ECO:0000259" key="14">
    <source>
        <dbReference type="SMART" id="SM00485"/>
    </source>
</evidence>
<sequence length="1259" mass="139120">MGVKGLWSLLNPVARPVQIESMEGKRLAIDSSIWLYQFQATMRDKDGRVLVNAHVLGFLRRINKLLFHGIKPVFVFDGGAPALKRSTIAERKRKKTGAAANHAKVAEKLFAAQMRREAVKAAQVAQEQKEAKASAEAAAEYARRYPDEAGEQIAEGAVYLEDLEGRAGPSRPRSPGPAQTEGVDPSAVPTDPEKRRKYFKKHDPYRLPAAEMPTVSTSDRPDARLATEEELKQFIDEVHPEDIDIESAEFRALPTEVQYEIIGDLRIRSRQQSHRRLADMLRAAPTPLDFSKAQIKHLSQRNALTQQLLTVTDMVGKAHLTIPVRIAAERNREYVLVKKDETEGGGWALGIREGSKEKPIEVEPAEPKTESEHESDIEPLSPPPQAAMDQDLREYRRQQVLEAIAARYAPKRQARAPLDVAVKPFGPSRTASSKPLFDVDGEEEEGEEEVVPTANDEALALALQQEELGDDETEVDEDLAKALALSRREAERKSRSENEGFRVVDVGKDELTEEEDGDMEEVELVPSGTVTPAQVDIEAEDSEDEDEFEEVDTPSTTLSSSRVSLGASIAPGMETPEIVTIHPNSTRMIDPIVMDDDDDDDDDKGEPLVMSMFKEKRASVYLPPLASDLPERAAQSSGEQAPPAITSRSQISQSTAVPVRPKALQKLNSAVNVPSPLRNVAQPKSSPKSSPISVDDVSVPAGAPDLPFTVEATDPTEIRGAPSPDMIPPRSPPSPELYGSGSLERPHFLERPSPRSPVMYNEMDDEDGSEADEKDETRSTYSWSPSPTPPPRPLRTTESDVSLNTVASPSPALIAAPRDDDEDDGDLAPADVAAESDDYARFVASIKNRDLNEVRGEIDDEIRVLNSENRVAMRDSDEITQSMIAQIQTLLRHFGIPYITAPMEAEAQCAKLAQLGLVDGIITDDSDVFLFGGVQCFKNIFNDAKYAECFLLADVERELMLTRERLISLAYFLGSDYTLGLPGIGPVMGLEILANFPGERGLYDFKEWWGRVQKGNDTEEESGTKWRKSFKKRFLKSIYLTADWPDPLVREAYLYPTVDESEEPFHWGFPRLSALRTFLHEELSWSISKVDDELTPIVQRISLRGKHGALNKQGTLDPFFDMSAGAGHYAPRKRGMNVSKRLMGVIKQFKEAEIRMSKGEDLDVDAILADEEKEKKRKAKGKRKMDEKEAGDDEKEEGRNSSSNKRKKTSARGRRRAGTASSVGDSVASSEGGSRSTSTSGRGRGGSRARGRARGKGQE</sequence>
<dbReference type="Gene3D" id="3.40.50.1010">
    <property type="entry name" value="5'-nuclease"/>
    <property type="match status" value="2"/>
</dbReference>
<evidence type="ECO:0000313" key="16">
    <source>
        <dbReference type="Proteomes" id="UP000002149"/>
    </source>
</evidence>
<comment type="subcellular location">
    <subcellularLocation>
        <location evidence="2">Nucleus</location>
    </subcellularLocation>
</comment>
<feature type="compositionally biased region" description="Low complexity" evidence="12">
    <location>
        <begin position="683"/>
        <end position="700"/>
    </location>
</feature>
<comment type="cofactor">
    <cofactor evidence="1">
        <name>Mg(2+)</name>
        <dbReference type="ChEBI" id="CHEBI:18420"/>
    </cofactor>
</comment>
<dbReference type="PROSITE" id="PS00841">
    <property type="entry name" value="XPG_1"/>
    <property type="match status" value="1"/>
</dbReference>
<evidence type="ECO:0000256" key="6">
    <source>
        <dbReference type="ARBA" id="ARBA00022759"/>
    </source>
</evidence>
<comment type="similarity">
    <text evidence="3">Belongs to the XPG/RAD2 endonuclease family. XPG subfamily.</text>
</comment>
<keyword evidence="9" id="KW-0460">Magnesium</keyword>
<dbReference type="GO" id="GO:0005634">
    <property type="term" value="C:nucleus"/>
    <property type="evidence" value="ECO:0007669"/>
    <property type="project" value="UniProtKB-SubCell"/>
</dbReference>
<keyword evidence="5" id="KW-0479">Metal-binding</keyword>
<dbReference type="InterPro" id="IPR019974">
    <property type="entry name" value="XPG_CS"/>
</dbReference>
<dbReference type="InterPro" id="IPR006086">
    <property type="entry name" value="XPG-I_dom"/>
</dbReference>
<dbReference type="InterPro" id="IPR001044">
    <property type="entry name" value="XPG/Rad2_eukaryotes"/>
</dbReference>
<dbReference type="Gene3D" id="1.10.150.20">
    <property type="entry name" value="5' to 3' exonuclease, C-terminal subdomain"/>
    <property type="match status" value="1"/>
</dbReference>
<dbReference type="STRING" id="214684.Q5KPE3"/>
<dbReference type="EMBL" id="AE017341">
    <property type="protein sequence ID" value="AAW40919.2"/>
    <property type="molecule type" value="Genomic_DNA"/>
</dbReference>
<feature type="region of interest" description="Disordered" evidence="12">
    <location>
        <begin position="538"/>
        <end position="608"/>
    </location>
</feature>
<evidence type="ECO:0000256" key="4">
    <source>
        <dbReference type="ARBA" id="ARBA00022722"/>
    </source>
</evidence>
<feature type="compositionally biased region" description="Basic residues" evidence="12">
    <location>
        <begin position="1204"/>
        <end position="1217"/>
    </location>
</feature>
<dbReference type="SMART" id="SM00726">
    <property type="entry name" value="UIM"/>
    <property type="match status" value="1"/>
</dbReference>
<dbReference type="InterPro" id="IPR036279">
    <property type="entry name" value="5-3_exonuclease_C_sf"/>
</dbReference>
<feature type="compositionally biased region" description="Acidic residues" evidence="12">
    <location>
        <begin position="511"/>
        <end position="521"/>
    </location>
</feature>
<evidence type="ECO:0000256" key="9">
    <source>
        <dbReference type="ARBA" id="ARBA00022842"/>
    </source>
</evidence>
<name>Q5KPE3_CRYD1</name>
<feature type="compositionally biased region" description="Acidic residues" evidence="12">
    <location>
        <begin position="593"/>
        <end position="604"/>
    </location>
</feature>
<dbReference type="SMART" id="SM00485">
    <property type="entry name" value="XPGN"/>
    <property type="match status" value="1"/>
</dbReference>
<dbReference type="GO" id="GO:0003697">
    <property type="term" value="F:single-stranded DNA binding"/>
    <property type="evidence" value="ECO:0007669"/>
    <property type="project" value="InterPro"/>
</dbReference>
<evidence type="ECO:0000256" key="3">
    <source>
        <dbReference type="ARBA" id="ARBA00005283"/>
    </source>
</evidence>
<feature type="domain" description="XPG-I" evidence="13">
    <location>
        <begin position="892"/>
        <end position="961"/>
    </location>
</feature>
<dbReference type="SMART" id="SM00484">
    <property type="entry name" value="XPGI"/>
    <property type="match status" value="1"/>
</dbReference>
<dbReference type="GO" id="GO:0017108">
    <property type="term" value="F:5'-flap endonuclease activity"/>
    <property type="evidence" value="ECO:0000318"/>
    <property type="project" value="GO_Central"/>
</dbReference>
<feature type="compositionally biased region" description="Basic and acidic residues" evidence="12">
    <location>
        <begin position="744"/>
        <end position="753"/>
    </location>
</feature>
<dbReference type="InterPro" id="IPR003903">
    <property type="entry name" value="UIM_dom"/>
</dbReference>
<dbReference type="InterPro" id="IPR006085">
    <property type="entry name" value="XPG_DNA_repair_N"/>
</dbReference>
<feature type="compositionally biased region" description="Basic and acidic residues" evidence="12">
    <location>
        <begin position="486"/>
        <end position="510"/>
    </location>
</feature>
<evidence type="ECO:0000256" key="10">
    <source>
        <dbReference type="ARBA" id="ARBA00023204"/>
    </source>
</evidence>
<dbReference type="PaxDb" id="214684-Q5KPE3"/>
<dbReference type="Pfam" id="PF00752">
    <property type="entry name" value="XPG_N"/>
    <property type="match status" value="1"/>
</dbReference>
<evidence type="ECO:0000256" key="7">
    <source>
        <dbReference type="ARBA" id="ARBA00022763"/>
    </source>
</evidence>
<feature type="region of interest" description="Disordered" evidence="12">
    <location>
        <begin position="423"/>
        <end position="452"/>
    </location>
</feature>
<feature type="compositionally biased region" description="Low complexity" evidence="12">
    <location>
        <begin position="166"/>
        <end position="178"/>
    </location>
</feature>
<feature type="compositionally biased region" description="Acidic residues" evidence="12">
    <location>
        <begin position="762"/>
        <end position="774"/>
    </location>
</feature>